<accession>A0A4Y2C495</accession>
<proteinExistence type="predicted"/>
<keyword evidence="2" id="KW-1185">Reference proteome</keyword>
<evidence type="ECO:0000313" key="1">
    <source>
        <dbReference type="EMBL" id="GBL99271.1"/>
    </source>
</evidence>
<gene>
    <name evidence="1" type="ORF">AVEN_177307_1</name>
</gene>
<reference evidence="1 2" key="1">
    <citation type="journal article" date="2019" name="Sci. Rep.">
        <title>Orb-weaving spider Araneus ventricosus genome elucidates the spidroin gene catalogue.</title>
        <authorList>
            <person name="Kono N."/>
            <person name="Nakamura H."/>
            <person name="Ohtoshi R."/>
            <person name="Moran D.A.P."/>
            <person name="Shinohara A."/>
            <person name="Yoshida Y."/>
            <person name="Fujiwara M."/>
            <person name="Mori M."/>
            <person name="Tomita M."/>
            <person name="Arakawa K."/>
        </authorList>
    </citation>
    <scope>NUCLEOTIDE SEQUENCE [LARGE SCALE GENOMIC DNA]</scope>
</reference>
<protein>
    <submittedName>
        <fullName evidence="1">Uncharacterized protein</fullName>
    </submittedName>
</protein>
<dbReference type="Proteomes" id="UP000499080">
    <property type="component" value="Unassembled WGS sequence"/>
</dbReference>
<comment type="caution">
    <text evidence="1">The sequence shown here is derived from an EMBL/GenBank/DDBJ whole genome shotgun (WGS) entry which is preliminary data.</text>
</comment>
<name>A0A4Y2C495_ARAVE</name>
<dbReference type="OrthoDB" id="6466835at2759"/>
<dbReference type="EMBL" id="BGPR01000147">
    <property type="protein sequence ID" value="GBL99271.1"/>
    <property type="molecule type" value="Genomic_DNA"/>
</dbReference>
<evidence type="ECO:0000313" key="2">
    <source>
        <dbReference type="Proteomes" id="UP000499080"/>
    </source>
</evidence>
<sequence>MERLRKLLAEVETDEDLDFDNEDNGPEDILEEIFSDHQSFCEHEKESEDDRDSGNEVIQLGILFIKRGHWVEKNKI</sequence>
<organism evidence="1 2">
    <name type="scientific">Araneus ventricosus</name>
    <name type="common">Orbweaver spider</name>
    <name type="synonym">Epeira ventricosa</name>
    <dbReference type="NCBI Taxonomy" id="182803"/>
    <lineage>
        <taxon>Eukaryota</taxon>
        <taxon>Metazoa</taxon>
        <taxon>Ecdysozoa</taxon>
        <taxon>Arthropoda</taxon>
        <taxon>Chelicerata</taxon>
        <taxon>Arachnida</taxon>
        <taxon>Araneae</taxon>
        <taxon>Araneomorphae</taxon>
        <taxon>Entelegynae</taxon>
        <taxon>Araneoidea</taxon>
        <taxon>Araneidae</taxon>
        <taxon>Araneus</taxon>
    </lineage>
</organism>
<dbReference type="AlphaFoldDB" id="A0A4Y2C495"/>